<feature type="compositionally biased region" description="Polar residues" evidence="1">
    <location>
        <begin position="308"/>
        <end position="318"/>
    </location>
</feature>
<dbReference type="VEuPathDB" id="TriTrypDB:BCY84_04478"/>
<reference evidence="2 3" key="1">
    <citation type="journal article" date="2018" name="Microb. Genom.">
        <title>Expanding an expanded genome: long-read sequencing of Trypanosoma cruzi.</title>
        <authorList>
            <person name="Berna L."/>
            <person name="Rodriguez M."/>
            <person name="Chiribao M.L."/>
            <person name="Parodi-Talice A."/>
            <person name="Pita S."/>
            <person name="Rijo G."/>
            <person name="Alvarez-Valin F."/>
            <person name="Robello C."/>
        </authorList>
    </citation>
    <scope>NUCLEOTIDE SEQUENCE [LARGE SCALE GENOMIC DNA]</scope>
    <source>
        <strain evidence="2 3">TCC</strain>
    </source>
</reference>
<comment type="caution">
    <text evidence="2">The sequence shown here is derived from an EMBL/GenBank/DDBJ whole genome shotgun (WGS) entry which is preliminary data.</text>
</comment>
<dbReference type="VEuPathDB" id="TriTrypDB:TcG_06151"/>
<proteinExistence type="predicted"/>
<dbReference type="VEuPathDB" id="TriTrypDB:TcCLB.511559.50"/>
<dbReference type="EMBL" id="PRFC01000046">
    <property type="protein sequence ID" value="PWV12997.1"/>
    <property type="molecule type" value="Genomic_DNA"/>
</dbReference>
<dbReference type="VEuPathDB" id="TriTrypDB:C4B63_138g37"/>
<dbReference type="VEuPathDB" id="TriTrypDB:TcCL_NonESM05349"/>
<protein>
    <submittedName>
        <fullName evidence="2">Uncharacterized protein</fullName>
    </submittedName>
</protein>
<dbReference type="VEuPathDB" id="TriTrypDB:TcBrA4_0109990"/>
<dbReference type="VEuPathDB" id="TriTrypDB:Tc_MARK_8740"/>
<dbReference type="VEuPathDB" id="TriTrypDB:TcCLB.505171.30"/>
<evidence type="ECO:0000256" key="1">
    <source>
        <dbReference type="SAM" id="MobiDB-lite"/>
    </source>
</evidence>
<feature type="compositionally biased region" description="Basic residues" evidence="1">
    <location>
        <begin position="459"/>
        <end position="473"/>
    </location>
</feature>
<feature type="compositionally biased region" description="Basic and acidic residues" evidence="1">
    <location>
        <begin position="238"/>
        <end position="247"/>
    </location>
</feature>
<dbReference type="VEuPathDB" id="TriTrypDB:TCDM_08262"/>
<feature type="compositionally biased region" description="Low complexity" evidence="1">
    <location>
        <begin position="349"/>
        <end position="369"/>
    </location>
</feature>
<feature type="region of interest" description="Disordered" evidence="1">
    <location>
        <begin position="238"/>
        <end position="473"/>
    </location>
</feature>
<dbReference type="AlphaFoldDB" id="A0A2V2WX05"/>
<dbReference type="VEuPathDB" id="TriTrypDB:TcYC6_0037140"/>
<dbReference type="VEuPathDB" id="TriTrypDB:ECC02_008815"/>
<evidence type="ECO:0000313" key="3">
    <source>
        <dbReference type="Proteomes" id="UP000246078"/>
    </source>
</evidence>
<organism evidence="2 3">
    <name type="scientific">Trypanosoma cruzi</name>
    <dbReference type="NCBI Taxonomy" id="5693"/>
    <lineage>
        <taxon>Eukaryota</taxon>
        <taxon>Discoba</taxon>
        <taxon>Euglenozoa</taxon>
        <taxon>Kinetoplastea</taxon>
        <taxon>Metakinetoplastina</taxon>
        <taxon>Trypanosomatida</taxon>
        <taxon>Trypanosomatidae</taxon>
        <taxon>Trypanosoma</taxon>
        <taxon>Schizotrypanum</taxon>
    </lineage>
</organism>
<evidence type="ECO:0000313" key="2">
    <source>
        <dbReference type="EMBL" id="PWV12997.1"/>
    </source>
</evidence>
<feature type="compositionally biased region" description="Polar residues" evidence="1">
    <location>
        <begin position="392"/>
        <end position="410"/>
    </location>
</feature>
<feature type="compositionally biased region" description="Basic residues" evidence="1">
    <location>
        <begin position="411"/>
        <end position="440"/>
    </location>
</feature>
<feature type="compositionally biased region" description="Basic residues" evidence="1">
    <location>
        <begin position="370"/>
        <end position="388"/>
    </location>
</feature>
<dbReference type="VEuPathDB" id="TriTrypDB:TCSYLVIO_006558"/>
<sequence length="473" mass="50208">MLTAFIRQTATLRAAYLPLAAAYTSSSSSPSTSNPSAVVATTGNATPITATGMTNATERVRSLPGAVVGGGVGAGNDTMPLVGDPRVSIWRDEEALLRASLGRLEAERELARMRRRCEDELHSLREGLKVREGQVARIVRRVITRTPAKSRRGRHAHVVANNINSTHDTAISCVESGGEEVVAATDECEGHGATVMTQDEAHTEEICRLAHPGRANKKEKAHRITLGNAGALEVEELDGKGRVKDGNNEVEGANDAERSEGSNSFSGDDAADNADGDGTGTTVPSGMELKMSLTGTRRGGLAGGTVHVGSNATVTSTAGGKRQAATASTNGELTKDAVGRRGRRRAGTTKKGTGSNNNKNNSSSSSSTKNKNKKRETGRSPAKNKKAVVKTLTKQRINSKGRTVSHNAPSSKKKVQPKPRVKTGHPTPKRKTSSSMRKQPKKQDHKNNKSKQSSLNKKGNGHTKKTTKTRQRK</sequence>
<dbReference type="Proteomes" id="UP000246078">
    <property type="component" value="Unassembled WGS sequence"/>
</dbReference>
<name>A0A2V2WX05_TRYCR</name>
<gene>
    <name evidence="2" type="ORF">C3747_46g21</name>
</gene>
<dbReference type="VEuPathDB" id="TriTrypDB:C3747_46g21"/>
<accession>A0A2V2WX05</accession>